<sequence>MKRESPHGSDLQVRLSNLHRVRIEEVFRLGALRDGVRLATTDIRLPLLGQVLPRVELVINGPDFQKKITVRINQSSPFVFDGSRLRALINDEEREVACEQFVDDDRAPTGMYNFGLLRENGTRSFVFDYHTYCAYSCDFCFKESEWEVLSVQQAKTGNYQANFDKCLAYVEAHALDFHTKYDIVWLCTGSITNEAVELDRHCRMARALRKVGYTEGIYVSQVIPPSLIGDRERRLDYLTTLREAGVSRFNSGIEVVSADYRRRLIHGYKGDITFDDYVEIFTDAVQVFGPHNVGSCLLAGIEPAEETLRGLRKIAELGVVPSPTVFTAFVVKQQSIPFVYDLDELIDVHVRFNEIIDQHGLPVFSGVFSLA</sequence>
<dbReference type="InterPro" id="IPR058240">
    <property type="entry name" value="rSAM_sf"/>
</dbReference>
<evidence type="ECO:0000313" key="1">
    <source>
        <dbReference type="EMBL" id="MFC7601340.1"/>
    </source>
</evidence>
<dbReference type="InterPro" id="IPR013785">
    <property type="entry name" value="Aldolase_TIM"/>
</dbReference>
<dbReference type="Gene3D" id="3.20.20.70">
    <property type="entry name" value="Aldolase class I"/>
    <property type="match status" value="1"/>
</dbReference>
<comment type="caution">
    <text evidence="1">The sequence shown here is derived from an EMBL/GenBank/DDBJ whole genome shotgun (WGS) entry which is preliminary data.</text>
</comment>
<dbReference type="RefSeq" id="WP_343966422.1">
    <property type="nucleotide sequence ID" value="NZ_BAAAGK010000041.1"/>
</dbReference>
<dbReference type="EMBL" id="JBHTEE010000001">
    <property type="protein sequence ID" value="MFC7601340.1"/>
    <property type="molecule type" value="Genomic_DNA"/>
</dbReference>
<accession>A0ABW2SYP6</accession>
<gene>
    <name evidence="1" type="ORF">ACFQVD_14665</name>
</gene>
<dbReference type="SUPFAM" id="SSF102114">
    <property type="entry name" value="Radical SAM enzymes"/>
    <property type="match status" value="1"/>
</dbReference>
<keyword evidence="2" id="KW-1185">Reference proteome</keyword>
<dbReference type="Proteomes" id="UP001596514">
    <property type="component" value="Unassembled WGS sequence"/>
</dbReference>
<evidence type="ECO:0008006" key="3">
    <source>
        <dbReference type="Google" id="ProtNLM"/>
    </source>
</evidence>
<name>A0ABW2SYP6_9ACTN</name>
<evidence type="ECO:0000313" key="2">
    <source>
        <dbReference type="Proteomes" id="UP001596514"/>
    </source>
</evidence>
<proteinExistence type="predicted"/>
<organism evidence="1 2">
    <name type="scientific">Streptosporangium amethystogenes subsp. fukuiense</name>
    <dbReference type="NCBI Taxonomy" id="698418"/>
    <lineage>
        <taxon>Bacteria</taxon>
        <taxon>Bacillati</taxon>
        <taxon>Actinomycetota</taxon>
        <taxon>Actinomycetes</taxon>
        <taxon>Streptosporangiales</taxon>
        <taxon>Streptosporangiaceae</taxon>
        <taxon>Streptosporangium</taxon>
    </lineage>
</organism>
<protein>
    <recommendedName>
        <fullName evidence="3">Radical SAM protein</fullName>
    </recommendedName>
</protein>
<reference evidence="2" key="1">
    <citation type="journal article" date="2019" name="Int. J. Syst. Evol. Microbiol.">
        <title>The Global Catalogue of Microorganisms (GCM) 10K type strain sequencing project: providing services to taxonomists for standard genome sequencing and annotation.</title>
        <authorList>
            <consortium name="The Broad Institute Genomics Platform"/>
            <consortium name="The Broad Institute Genome Sequencing Center for Infectious Disease"/>
            <person name="Wu L."/>
            <person name="Ma J."/>
        </authorList>
    </citation>
    <scope>NUCLEOTIDE SEQUENCE [LARGE SCALE GENOMIC DNA]</scope>
    <source>
        <strain evidence="2">JCM 10083</strain>
    </source>
</reference>